<keyword evidence="1" id="KW-1133">Transmembrane helix</keyword>
<dbReference type="EMBL" id="JAWWNJ010000001">
    <property type="protein sequence ID" value="KAK7065037.1"/>
    <property type="molecule type" value="Genomic_DNA"/>
</dbReference>
<organism evidence="2 3">
    <name type="scientific">Favolaschia claudopus</name>
    <dbReference type="NCBI Taxonomy" id="2862362"/>
    <lineage>
        <taxon>Eukaryota</taxon>
        <taxon>Fungi</taxon>
        <taxon>Dikarya</taxon>
        <taxon>Basidiomycota</taxon>
        <taxon>Agaricomycotina</taxon>
        <taxon>Agaricomycetes</taxon>
        <taxon>Agaricomycetidae</taxon>
        <taxon>Agaricales</taxon>
        <taxon>Marasmiineae</taxon>
        <taxon>Mycenaceae</taxon>
        <taxon>Favolaschia</taxon>
    </lineage>
</organism>
<evidence type="ECO:0000256" key="1">
    <source>
        <dbReference type="SAM" id="Phobius"/>
    </source>
</evidence>
<dbReference type="AlphaFoldDB" id="A0AAW0ELW2"/>
<keyword evidence="1" id="KW-0472">Membrane</keyword>
<accession>A0AAW0ELW2</accession>
<dbReference type="Proteomes" id="UP001362999">
    <property type="component" value="Unassembled WGS sequence"/>
</dbReference>
<feature type="transmembrane region" description="Helical" evidence="1">
    <location>
        <begin position="171"/>
        <end position="192"/>
    </location>
</feature>
<comment type="caution">
    <text evidence="2">The sequence shown here is derived from an EMBL/GenBank/DDBJ whole genome shotgun (WGS) entry which is preliminary data.</text>
</comment>
<evidence type="ECO:0000313" key="3">
    <source>
        <dbReference type="Proteomes" id="UP001362999"/>
    </source>
</evidence>
<sequence length="235" mass="25602">MARPATPPSFLTQLKYYFLFFLTLTSLYLAPILIEAYYPPLKPLGDACQWLTDAFDRGFFALCTVMAVTMLSMLVNDARLFLARVFTRRTATGPVALEDGVAVPPSPLPAADAPVIEDPAAPAPAPGVQVKATIHGKIFSLLSTTWFAYRQIAREHLVSLDRPVLENVADVALYLLRGFEVLFALFLGLMFVGYMRGKSAAAAAEGEATVLPVATEVEVLFDEAEKVDEKAEVKA</sequence>
<reference evidence="2 3" key="1">
    <citation type="journal article" date="2024" name="J Genomics">
        <title>Draft genome sequencing and assembly of Favolaschia claudopus CIRM-BRFM 2984 isolated from oak limbs.</title>
        <authorList>
            <person name="Navarro D."/>
            <person name="Drula E."/>
            <person name="Chaduli D."/>
            <person name="Cazenave R."/>
            <person name="Ahrendt S."/>
            <person name="Wang J."/>
            <person name="Lipzen A."/>
            <person name="Daum C."/>
            <person name="Barry K."/>
            <person name="Grigoriev I.V."/>
            <person name="Favel A."/>
            <person name="Rosso M.N."/>
            <person name="Martin F."/>
        </authorList>
    </citation>
    <scope>NUCLEOTIDE SEQUENCE [LARGE SCALE GENOMIC DNA]</scope>
    <source>
        <strain evidence="2 3">CIRM-BRFM 2984</strain>
    </source>
</reference>
<name>A0AAW0ELW2_9AGAR</name>
<feature type="transmembrane region" description="Helical" evidence="1">
    <location>
        <begin position="58"/>
        <end position="75"/>
    </location>
</feature>
<keyword evidence="3" id="KW-1185">Reference proteome</keyword>
<evidence type="ECO:0000313" key="2">
    <source>
        <dbReference type="EMBL" id="KAK7065037.1"/>
    </source>
</evidence>
<proteinExistence type="predicted"/>
<protein>
    <submittedName>
        <fullName evidence="2">Uncharacterized protein</fullName>
    </submittedName>
</protein>
<feature type="transmembrane region" description="Helical" evidence="1">
    <location>
        <begin position="16"/>
        <end position="38"/>
    </location>
</feature>
<keyword evidence="1" id="KW-0812">Transmembrane</keyword>
<gene>
    <name evidence="2" type="ORF">R3P38DRAFT_64876</name>
</gene>